<evidence type="ECO:0000313" key="1">
    <source>
        <dbReference type="EMBL" id="KNE80732.1"/>
    </source>
</evidence>
<protein>
    <submittedName>
        <fullName evidence="1">Uncharacterized protein</fullName>
    </submittedName>
</protein>
<reference evidence="1" key="1">
    <citation type="submission" date="2015-07" db="EMBL/GenBank/DDBJ databases">
        <title>Draft genome sequence of Streptomyces fradiae, a resistant strain to nitron-oligomycin.</title>
        <authorList>
            <person name="Vatlin A.A."/>
            <person name="Bekker O.B."/>
            <person name="Danilenko V.N."/>
        </authorList>
    </citation>
    <scope>NUCLEOTIDE SEQUENCE</scope>
    <source>
        <strain evidence="1">Olg1-1</strain>
    </source>
</reference>
<name>A0ACC4W891_STRFR</name>
<organism evidence="1 2">
    <name type="scientific">Streptomyces fradiae</name>
    <name type="common">Streptomyces roseoflavus</name>
    <dbReference type="NCBI Taxonomy" id="1906"/>
    <lineage>
        <taxon>Bacteria</taxon>
        <taxon>Bacillati</taxon>
        <taxon>Actinomycetota</taxon>
        <taxon>Actinomycetes</taxon>
        <taxon>Kitasatosporales</taxon>
        <taxon>Streptomycetaceae</taxon>
        <taxon>Streptomyces</taxon>
    </lineage>
</organism>
<gene>
    <name evidence="1" type="ORF">ADZ36_20335</name>
</gene>
<sequence length="94" mass="9777">MPQGGAPAAPRLVPAPGGRPGRRRCPPARETAPGLCLRPGGVASSHARRQVLSLGPSRALAFLVAWPTACLVCLHSNDMPLGGKPAVGSHRRFR</sequence>
<evidence type="ECO:0000313" key="2">
    <source>
        <dbReference type="Proteomes" id="UP000037185"/>
    </source>
</evidence>
<proteinExistence type="predicted"/>
<accession>A0ACC4W891</accession>
<dbReference type="EMBL" id="LGSP01000043">
    <property type="protein sequence ID" value="KNE80732.1"/>
    <property type="molecule type" value="Genomic_DNA"/>
</dbReference>
<comment type="caution">
    <text evidence="1">The sequence shown here is derived from an EMBL/GenBank/DDBJ whole genome shotgun (WGS) entry which is preliminary data.</text>
</comment>
<dbReference type="Proteomes" id="UP000037185">
    <property type="component" value="Unassembled WGS sequence"/>
</dbReference>
<keyword evidence="2" id="KW-1185">Reference proteome</keyword>